<comment type="caution">
    <text evidence="1">The sequence shown here is derived from an EMBL/GenBank/DDBJ whole genome shotgun (WGS) entry which is preliminary data.</text>
</comment>
<evidence type="ECO:0000313" key="2">
    <source>
        <dbReference type="Proteomes" id="UP000828390"/>
    </source>
</evidence>
<sequence>MKAAVQVLEDVDRRYHSKVKPVCGCRSIEGDHEVQVFVNVVSGSYVNGFSDLPFAFCVKFRREESFCTPFELLFEVNRNITEEEVAQRTNDDKELMDCAEVDARPFLHYLQYLTYGGLGERNNQLRALRVFDSFMWDIRNRINLYHPETALNLIGHCSEMEGDYEAALFYCDVSLLRFDTNNAANRHVRRVRRLIIGLEYNNNSFRVHGIKQIVSFEHILFSSSICM</sequence>
<dbReference type="EMBL" id="JAIWYP010000006">
    <property type="protein sequence ID" value="KAH3805889.1"/>
    <property type="molecule type" value="Genomic_DNA"/>
</dbReference>
<protein>
    <submittedName>
        <fullName evidence="1">Uncharacterized protein</fullName>
    </submittedName>
</protein>
<name>A0A9D4FYI2_DREPO</name>
<evidence type="ECO:0000313" key="1">
    <source>
        <dbReference type="EMBL" id="KAH3805889.1"/>
    </source>
</evidence>
<dbReference type="AlphaFoldDB" id="A0A9D4FYI2"/>
<dbReference type="Proteomes" id="UP000828390">
    <property type="component" value="Unassembled WGS sequence"/>
</dbReference>
<reference evidence="1" key="2">
    <citation type="submission" date="2020-11" db="EMBL/GenBank/DDBJ databases">
        <authorList>
            <person name="McCartney M.A."/>
            <person name="Auch B."/>
            <person name="Kono T."/>
            <person name="Mallez S."/>
            <person name="Becker A."/>
            <person name="Gohl D.M."/>
            <person name="Silverstein K.A.T."/>
            <person name="Koren S."/>
            <person name="Bechman K.B."/>
            <person name="Herman A."/>
            <person name="Abrahante J.E."/>
            <person name="Garbe J."/>
        </authorList>
    </citation>
    <scope>NUCLEOTIDE SEQUENCE</scope>
    <source>
        <strain evidence="1">Duluth1</strain>
        <tissue evidence="1">Whole animal</tissue>
    </source>
</reference>
<proteinExistence type="predicted"/>
<gene>
    <name evidence="1" type="ORF">DPMN_134199</name>
</gene>
<reference evidence="1" key="1">
    <citation type="journal article" date="2019" name="bioRxiv">
        <title>The Genome of the Zebra Mussel, Dreissena polymorpha: A Resource for Invasive Species Research.</title>
        <authorList>
            <person name="McCartney M.A."/>
            <person name="Auch B."/>
            <person name="Kono T."/>
            <person name="Mallez S."/>
            <person name="Zhang Y."/>
            <person name="Obille A."/>
            <person name="Becker A."/>
            <person name="Abrahante J.E."/>
            <person name="Garbe J."/>
            <person name="Badalamenti J.P."/>
            <person name="Herman A."/>
            <person name="Mangelson H."/>
            <person name="Liachko I."/>
            <person name="Sullivan S."/>
            <person name="Sone E.D."/>
            <person name="Koren S."/>
            <person name="Silverstein K.A.T."/>
            <person name="Beckman K.B."/>
            <person name="Gohl D.M."/>
        </authorList>
    </citation>
    <scope>NUCLEOTIDE SEQUENCE</scope>
    <source>
        <strain evidence="1">Duluth1</strain>
        <tissue evidence="1">Whole animal</tissue>
    </source>
</reference>
<organism evidence="1 2">
    <name type="scientific">Dreissena polymorpha</name>
    <name type="common">Zebra mussel</name>
    <name type="synonym">Mytilus polymorpha</name>
    <dbReference type="NCBI Taxonomy" id="45954"/>
    <lineage>
        <taxon>Eukaryota</taxon>
        <taxon>Metazoa</taxon>
        <taxon>Spiralia</taxon>
        <taxon>Lophotrochozoa</taxon>
        <taxon>Mollusca</taxon>
        <taxon>Bivalvia</taxon>
        <taxon>Autobranchia</taxon>
        <taxon>Heteroconchia</taxon>
        <taxon>Euheterodonta</taxon>
        <taxon>Imparidentia</taxon>
        <taxon>Neoheterodontei</taxon>
        <taxon>Myida</taxon>
        <taxon>Dreissenoidea</taxon>
        <taxon>Dreissenidae</taxon>
        <taxon>Dreissena</taxon>
    </lineage>
</organism>
<keyword evidence="2" id="KW-1185">Reference proteome</keyword>
<accession>A0A9D4FYI2</accession>